<dbReference type="SUPFAM" id="SSF46785">
    <property type="entry name" value="Winged helix' DNA-binding domain"/>
    <property type="match status" value="1"/>
</dbReference>
<dbReference type="Proteomes" id="UP000669317">
    <property type="component" value="Unassembled WGS sequence"/>
</dbReference>
<dbReference type="InterPro" id="IPR002577">
    <property type="entry name" value="HTH_HxlR"/>
</dbReference>
<keyword evidence="1" id="KW-0805">Transcription regulation</keyword>
<dbReference type="InterPro" id="IPR036390">
    <property type="entry name" value="WH_DNA-bd_sf"/>
</dbReference>
<dbReference type="EMBL" id="JAGIKT010000016">
    <property type="protein sequence ID" value="MBP0111247.1"/>
    <property type="molecule type" value="Genomic_DNA"/>
</dbReference>
<evidence type="ECO:0000313" key="5">
    <source>
        <dbReference type="EMBL" id="MBP0111247.1"/>
    </source>
</evidence>
<keyword evidence="3" id="KW-0804">Transcription</keyword>
<keyword evidence="2" id="KW-0238">DNA-binding</keyword>
<gene>
    <name evidence="5" type="ORF">JWS04_09130</name>
</gene>
<organism evidence="5 6">
    <name type="scientific">Bradyrhizobium vignae</name>
    <dbReference type="NCBI Taxonomy" id="1549949"/>
    <lineage>
        <taxon>Bacteria</taxon>
        <taxon>Pseudomonadati</taxon>
        <taxon>Pseudomonadota</taxon>
        <taxon>Alphaproteobacteria</taxon>
        <taxon>Hyphomicrobiales</taxon>
        <taxon>Nitrobacteraceae</taxon>
        <taxon>Bradyrhizobium</taxon>
    </lineage>
</organism>
<protein>
    <submittedName>
        <fullName evidence="5">Helix-turn-helix transcriptional regulator</fullName>
    </submittedName>
</protein>
<dbReference type="PANTHER" id="PTHR33204">
    <property type="entry name" value="TRANSCRIPTIONAL REGULATOR, MARR FAMILY"/>
    <property type="match status" value="1"/>
</dbReference>
<name>A0ABS3ZSY5_9BRAD</name>
<accession>A0ABS3ZSY5</accession>
<dbReference type="PROSITE" id="PS51118">
    <property type="entry name" value="HTH_HXLR"/>
    <property type="match status" value="1"/>
</dbReference>
<keyword evidence="6" id="KW-1185">Reference proteome</keyword>
<feature type="domain" description="HTH hxlR-type" evidence="4">
    <location>
        <begin position="18"/>
        <end position="116"/>
    </location>
</feature>
<evidence type="ECO:0000256" key="1">
    <source>
        <dbReference type="ARBA" id="ARBA00023015"/>
    </source>
</evidence>
<evidence type="ECO:0000259" key="4">
    <source>
        <dbReference type="PROSITE" id="PS51118"/>
    </source>
</evidence>
<evidence type="ECO:0000256" key="3">
    <source>
        <dbReference type="ARBA" id="ARBA00023163"/>
    </source>
</evidence>
<dbReference type="InterPro" id="IPR036388">
    <property type="entry name" value="WH-like_DNA-bd_sf"/>
</dbReference>
<evidence type="ECO:0000313" key="6">
    <source>
        <dbReference type="Proteomes" id="UP000669317"/>
    </source>
</evidence>
<comment type="caution">
    <text evidence="5">The sequence shown here is derived from an EMBL/GenBank/DDBJ whole genome shotgun (WGS) entry which is preliminary data.</text>
</comment>
<dbReference type="Gene3D" id="1.10.10.10">
    <property type="entry name" value="Winged helix-like DNA-binding domain superfamily/Winged helix DNA-binding domain"/>
    <property type="match status" value="1"/>
</dbReference>
<dbReference type="Pfam" id="PF01638">
    <property type="entry name" value="HxlR"/>
    <property type="match status" value="1"/>
</dbReference>
<sequence length="134" mass="15210">MKASFVLWSRGDFDVERCPVREILSHLGDKWTTLIVIALAEGPHRFNELRRALPDISNRMLTQTLRDLQRDGLLSRQVFPTKPPSVEYWLTPLGRSRLDPLAALVTWAQNTHADVKTARSKFDRSGSVIANVDS</sequence>
<evidence type="ECO:0000256" key="2">
    <source>
        <dbReference type="ARBA" id="ARBA00023125"/>
    </source>
</evidence>
<proteinExistence type="predicted"/>
<dbReference type="PANTHER" id="PTHR33204:SF39">
    <property type="entry name" value="TRANSCRIPTIONAL REGULATORY PROTEIN"/>
    <property type="match status" value="1"/>
</dbReference>
<reference evidence="5 6" key="1">
    <citation type="submission" date="2021-03" db="EMBL/GenBank/DDBJ databases">
        <title>Genome Sequence of Bradyrhizobium vignae strain ISRA400.</title>
        <authorList>
            <person name="Tisa L.S."/>
            <person name="Svistoonoff S."/>
            <person name="Hocher V."/>
            <person name="Fall S."/>
            <person name="Zaiya A."/>
            <person name="Naing D."/>
            <person name="Niang N."/>
            <person name="Diouf A."/>
            <person name="Dasylva M.C."/>
            <person name="Toure O."/>
            <person name="Gueye M."/>
            <person name="Gully D."/>
            <person name="Tisseyre P."/>
            <person name="Simpson S."/>
            <person name="Morris K."/>
            <person name="Thomas W.K."/>
        </authorList>
    </citation>
    <scope>NUCLEOTIDE SEQUENCE [LARGE SCALE GENOMIC DNA]</scope>
    <source>
        <strain evidence="5 6">ISRA400</strain>
    </source>
</reference>